<gene>
    <name evidence="2" type="ORF">ACFY35_18525</name>
</gene>
<organism evidence="2 3">
    <name type="scientific">Paractinoplanes globisporus</name>
    <dbReference type="NCBI Taxonomy" id="113565"/>
    <lineage>
        <taxon>Bacteria</taxon>
        <taxon>Bacillati</taxon>
        <taxon>Actinomycetota</taxon>
        <taxon>Actinomycetes</taxon>
        <taxon>Micromonosporales</taxon>
        <taxon>Micromonosporaceae</taxon>
        <taxon>Paractinoplanes</taxon>
    </lineage>
</organism>
<dbReference type="PANTHER" id="PTHR38011">
    <property type="entry name" value="DIHYDROFOLATE REDUCTASE FAMILY PROTEIN (AFU_ORTHOLOGUE AFUA_8G06820)"/>
    <property type="match status" value="1"/>
</dbReference>
<dbReference type="EMBL" id="JBIAZU010000003">
    <property type="protein sequence ID" value="MFF5291441.1"/>
    <property type="molecule type" value="Genomic_DNA"/>
</dbReference>
<dbReference type="PANTHER" id="PTHR38011:SF11">
    <property type="entry name" value="2,5-DIAMINO-6-RIBOSYLAMINO-4(3H)-PYRIMIDINONE 5'-PHOSPHATE REDUCTASE"/>
    <property type="match status" value="1"/>
</dbReference>
<name>A0ABW6WEV5_9ACTN</name>
<dbReference type="SUPFAM" id="SSF53597">
    <property type="entry name" value="Dihydrofolate reductase-like"/>
    <property type="match status" value="1"/>
</dbReference>
<evidence type="ECO:0000313" key="2">
    <source>
        <dbReference type="EMBL" id="MFF5291441.1"/>
    </source>
</evidence>
<evidence type="ECO:0000313" key="3">
    <source>
        <dbReference type="Proteomes" id="UP001602245"/>
    </source>
</evidence>
<reference evidence="2 3" key="1">
    <citation type="submission" date="2024-10" db="EMBL/GenBank/DDBJ databases">
        <title>The Natural Products Discovery Center: Release of the First 8490 Sequenced Strains for Exploring Actinobacteria Biosynthetic Diversity.</title>
        <authorList>
            <person name="Kalkreuter E."/>
            <person name="Kautsar S.A."/>
            <person name="Yang D."/>
            <person name="Bader C.D."/>
            <person name="Teijaro C.N."/>
            <person name="Fluegel L."/>
            <person name="Davis C.M."/>
            <person name="Simpson J.R."/>
            <person name="Lauterbach L."/>
            <person name="Steele A.D."/>
            <person name="Gui C."/>
            <person name="Meng S."/>
            <person name="Li G."/>
            <person name="Viehrig K."/>
            <person name="Ye F."/>
            <person name="Su P."/>
            <person name="Kiefer A.F."/>
            <person name="Nichols A."/>
            <person name="Cepeda A.J."/>
            <person name="Yan W."/>
            <person name="Fan B."/>
            <person name="Jiang Y."/>
            <person name="Adhikari A."/>
            <person name="Zheng C.-J."/>
            <person name="Schuster L."/>
            <person name="Cowan T.M."/>
            <person name="Smanski M.J."/>
            <person name="Chevrette M.G."/>
            <person name="De Carvalho L.P.S."/>
            <person name="Shen B."/>
        </authorList>
    </citation>
    <scope>NUCLEOTIDE SEQUENCE [LARGE SCALE GENOMIC DNA]</scope>
    <source>
        <strain evidence="2 3">NPDC000087</strain>
    </source>
</reference>
<dbReference type="Proteomes" id="UP001602245">
    <property type="component" value="Unassembled WGS sequence"/>
</dbReference>
<dbReference type="Pfam" id="PF01872">
    <property type="entry name" value="RibD_C"/>
    <property type="match status" value="1"/>
</dbReference>
<dbReference type="InterPro" id="IPR024072">
    <property type="entry name" value="DHFR-like_dom_sf"/>
</dbReference>
<protein>
    <submittedName>
        <fullName evidence="2">Dihydrofolate reductase family protein</fullName>
    </submittedName>
</protein>
<keyword evidence="3" id="KW-1185">Reference proteome</keyword>
<proteinExistence type="predicted"/>
<dbReference type="InterPro" id="IPR050765">
    <property type="entry name" value="Riboflavin_Biosynth_HTPR"/>
</dbReference>
<dbReference type="Gene3D" id="3.40.430.10">
    <property type="entry name" value="Dihydrofolate Reductase, subunit A"/>
    <property type="match status" value="1"/>
</dbReference>
<feature type="domain" description="Bacterial bifunctional deaminase-reductase C-terminal" evidence="1">
    <location>
        <begin position="4"/>
        <end position="180"/>
    </location>
</feature>
<sequence length="189" mass="20630">MARIIVSENITLDGVSTDPTGEEGTTHGGWFTRIDDADRAAWAAAEEDEAMHVDAVLMGRRSYDYFAPRWADRPGSWAERFNSLPKYVLTSSPDPLAWRNSTAVSGDLTEVAAKLKQEVDGDIVVYASGSLIPTLIKHDLVDELRLIVFPVLAGAGRAMLADSGSIRPLRLIESHPIGTNLTHVTYRPA</sequence>
<accession>A0ABW6WEV5</accession>
<comment type="caution">
    <text evidence="2">The sequence shown here is derived from an EMBL/GenBank/DDBJ whole genome shotgun (WGS) entry which is preliminary data.</text>
</comment>
<dbReference type="RefSeq" id="WP_020516510.1">
    <property type="nucleotide sequence ID" value="NZ_JBIAZU010000003.1"/>
</dbReference>
<dbReference type="InterPro" id="IPR002734">
    <property type="entry name" value="RibDG_C"/>
</dbReference>
<evidence type="ECO:0000259" key="1">
    <source>
        <dbReference type="Pfam" id="PF01872"/>
    </source>
</evidence>